<organism evidence="1 2">
    <name type="scientific">Desulfococcus multivorans DSM 2059</name>
    <dbReference type="NCBI Taxonomy" id="1121405"/>
    <lineage>
        <taxon>Bacteria</taxon>
        <taxon>Pseudomonadati</taxon>
        <taxon>Thermodesulfobacteriota</taxon>
        <taxon>Desulfobacteria</taxon>
        <taxon>Desulfobacterales</taxon>
        <taxon>Desulfococcaceae</taxon>
        <taxon>Desulfococcus</taxon>
    </lineage>
</organism>
<dbReference type="Proteomes" id="UP000014977">
    <property type="component" value="Unassembled WGS sequence"/>
</dbReference>
<evidence type="ECO:0000313" key="1">
    <source>
        <dbReference type="EMBL" id="EPR43410.1"/>
    </source>
</evidence>
<protein>
    <recommendedName>
        <fullName evidence="3">HTH cro/C1-type domain-containing protein</fullName>
    </recommendedName>
</protein>
<dbReference type="OrthoDB" id="9939864at2"/>
<name>S7U349_DESML</name>
<evidence type="ECO:0008006" key="3">
    <source>
        <dbReference type="Google" id="ProtNLM"/>
    </source>
</evidence>
<accession>S7U349</accession>
<evidence type="ECO:0000313" key="2">
    <source>
        <dbReference type="Proteomes" id="UP000014977"/>
    </source>
</evidence>
<comment type="caution">
    <text evidence="1">The sequence shown here is derived from an EMBL/GenBank/DDBJ whole genome shotgun (WGS) entry which is preliminary data.</text>
</comment>
<dbReference type="AlphaFoldDB" id="S7U349"/>
<reference evidence="1 2" key="1">
    <citation type="journal article" date="2013" name="Genome Announc.">
        <title>Draft genome sequences for three mercury-methylating, sulfate-reducing bacteria.</title>
        <authorList>
            <person name="Brown S.D."/>
            <person name="Hurt R.A.Jr."/>
            <person name="Gilmour C.C."/>
            <person name="Elias D.A."/>
        </authorList>
    </citation>
    <scope>NUCLEOTIDE SEQUENCE [LARGE SCALE GENOMIC DNA]</scope>
    <source>
        <strain evidence="1 2">DSM 2059</strain>
    </source>
</reference>
<dbReference type="RefSeq" id="WP_020875541.1">
    <property type="nucleotide sequence ID" value="NZ_ATHJ01000056.1"/>
</dbReference>
<dbReference type="EMBL" id="ATHJ01000056">
    <property type="protein sequence ID" value="EPR43410.1"/>
    <property type="molecule type" value="Genomic_DNA"/>
</dbReference>
<gene>
    <name evidence="1" type="ORF">dsmv_1201</name>
</gene>
<proteinExistence type="predicted"/>
<sequence>MPEGLKCDEIRKILAKYQKERGQLAKLSRAAGVSAPVLGRIASGKQKALSVESWLRLHRYDPEVFPPPPMINSVNTKHGKGFSAKAMEMYPRIERIIDHANESAEADLPWAVFLELCINSLKNEKLKIKKRTS</sequence>
<keyword evidence="2" id="KW-1185">Reference proteome</keyword>